<dbReference type="Proteomes" id="UP000198280">
    <property type="component" value="Unassembled WGS sequence"/>
</dbReference>
<proteinExistence type="predicted"/>
<dbReference type="PANTHER" id="PTHR43790:SF8">
    <property type="entry name" value="SUGAR ABC TRANSPORTER ATP-BINDING PROTEIN"/>
    <property type="match status" value="1"/>
</dbReference>
<keyword evidence="6" id="KW-1185">Reference proteome</keyword>
<name>A0A239DQB9_9ACTN</name>
<organism evidence="5 6">
    <name type="scientific">Actinacidiphila glaucinigra</name>
    <dbReference type="NCBI Taxonomy" id="235986"/>
    <lineage>
        <taxon>Bacteria</taxon>
        <taxon>Bacillati</taxon>
        <taxon>Actinomycetota</taxon>
        <taxon>Actinomycetes</taxon>
        <taxon>Kitasatosporales</taxon>
        <taxon>Streptomycetaceae</taxon>
        <taxon>Actinacidiphila</taxon>
    </lineage>
</organism>
<evidence type="ECO:0000256" key="2">
    <source>
        <dbReference type="ARBA" id="ARBA00022840"/>
    </source>
</evidence>
<dbReference type="AlphaFoldDB" id="A0A239DQB9"/>
<dbReference type="CDD" id="cd03216">
    <property type="entry name" value="ABC_Carb_Monos_I"/>
    <property type="match status" value="1"/>
</dbReference>
<evidence type="ECO:0000259" key="4">
    <source>
        <dbReference type="PROSITE" id="PS50893"/>
    </source>
</evidence>
<dbReference type="InterPro" id="IPR050107">
    <property type="entry name" value="ABC_carbohydrate_import_ATPase"/>
</dbReference>
<keyword evidence="2 5" id="KW-0067">ATP-binding</keyword>
<evidence type="ECO:0000256" key="1">
    <source>
        <dbReference type="ARBA" id="ARBA00022741"/>
    </source>
</evidence>
<dbReference type="Gene3D" id="3.40.50.300">
    <property type="entry name" value="P-loop containing nucleotide triphosphate hydrolases"/>
    <property type="match status" value="1"/>
</dbReference>
<dbReference type="SMART" id="SM00382">
    <property type="entry name" value="AAA"/>
    <property type="match status" value="1"/>
</dbReference>
<dbReference type="EMBL" id="FZOF01000005">
    <property type="protein sequence ID" value="SNS34088.1"/>
    <property type="molecule type" value="Genomic_DNA"/>
</dbReference>
<gene>
    <name evidence="5" type="ORF">SAMN05216252_10585</name>
</gene>
<evidence type="ECO:0000313" key="6">
    <source>
        <dbReference type="Proteomes" id="UP000198280"/>
    </source>
</evidence>
<evidence type="ECO:0000256" key="3">
    <source>
        <dbReference type="SAM" id="MobiDB-lite"/>
    </source>
</evidence>
<reference evidence="5 6" key="1">
    <citation type="submission" date="2017-06" db="EMBL/GenBank/DDBJ databases">
        <authorList>
            <person name="Kim H.J."/>
            <person name="Triplett B.A."/>
        </authorList>
    </citation>
    <scope>NUCLEOTIDE SEQUENCE [LARGE SCALE GENOMIC DNA]</scope>
    <source>
        <strain evidence="5 6">CGMCC 4.1858</strain>
    </source>
</reference>
<accession>A0A239DQB9</accession>
<dbReference type="GO" id="GO:0005524">
    <property type="term" value="F:ATP binding"/>
    <property type="evidence" value="ECO:0007669"/>
    <property type="project" value="UniProtKB-KW"/>
</dbReference>
<evidence type="ECO:0000313" key="5">
    <source>
        <dbReference type="EMBL" id="SNS34088.1"/>
    </source>
</evidence>
<protein>
    <submittedName>
        <fullName evidence="5">Monosaccharide ABC transporter ATP-binding protein, CUT2 family</fullName>
    </submittedName>
</protein>
<dbReference type="PROSITE" id="PS50893">
    <property type="entry name" value="ABC_TRANSPORTER_2"/>
    <property type="match status" value="1"/>
</dbReference>
<dbReference type="InterPro" id="IPR003593">
    <property type="entry name" value="AAA+_ATPase"/>
</dbReference>
<dbReference type="GO" id="GO:0016887">
    <property type="term" value="F:ATP hydrolysis activity"/>
    <property type="evidence" value="ECO:0007669"/>
    <property type="project" value="InterPro"/>
</dbReference>
<feature type="region of interest" description="Disordered" evidence="3">
    <location>
        <begin position="1"/>
        <end position="33"/>
    </location>
</feature>
<dbReference type="InterPro" id="IPR027417">
    <property type="entry name" value="P-loop_NTPase"/>
</dbReference>
<feature type="domain" description="ABC transporter" evidence="4">
    <location>
        <begin position="37"/>
        <end position="280"/>
    </location>
</feature>
<keyword evidence="1" id="KW-0547">Nucleotide-binding</keyword>
<dbReference type="RefSeq" id="WP_245938786.1">
    <property type="nucleotide sequence ID" value="NZ_FZOF01000005.1"/>
</dbReference>
<sequence length="304" mass="31581">MTGPAPHDAASHDAASHDPASAAPVSPASPAAPEPVLSARGLVKRYGHVTAIDHADFDLMPGEVLAVIGDNGAGKTSLIKALTGAFVPDAGEVRLHGRPIRFAGPQDARAHGIETVYQDLAVAASMDIASNMFLGREIRRAGVLGSVFRLLDKKAMRRQAADHMAALKVGVGSITQPVETLSGGQRQAVAVARAAAWARSVVVMDEPTAALGVKESGQVLDLIRRVRDKGIPVILISHNMPHVFEIADRVHVHRLGRREAVIKPSDYSMAEVVAIMTGALGVRPDGGTVVADSDAASAAGVLGS</sequence>
<dbReference type="Pfam" id="PF00005">
    <property type="entry name" value="ABC_tran"/>
    <property type="match status" value="1"/>
</dbReference>
<dbReference type="PROSITE" id="PS00211">
    <property type="entry name" value="ABC_TRANSPORTER_1"/>
    <property type="match status" value="1"/>
</dbReference>
<dbReference type="InterPro" id="IPR017871">
    <property type="entry name" value="ABC_transporter-like_CS"/>
</dbReference>
<dbReference type="SUPFAM" id="SSF52540">
    <property type="entry name" value="P-loop containing nucleoside triphosphate hydrolases"/>
    <property type="match status" value="1"/>
</dbReference>
<feature type="compositionally biased region" description="Low complexity" evidence="3">
    <location>
        <begin position="17"/>
        <end position="31"/>
    </location>
</feature>
<dbReference type="InterPro" id="IPR003439">
    <property type="entry name" value="ABC_transporter-like_ATP-bd"/>
</dbReference>
<dbReference type="PANTHER" id="PTHR43790">
    <property type="entry name" value="CARBOHYDRATE TRANSPORT ATP-BINDING PROTEIN MG119-RELATED"/>
    <property type="match status" value="1"/>
</dbReference>